<evidence type="ECO:0000313" key="3">
    <source>
        <dbReference type="Proteomes" id="UP001218218"/>
    </source>
</evidence>
<dbReference type="Pfam" id="PF18758">
    <property type="entry name" value="KDZ"/>
    <property type="match status" value="1"/>
</dbReference>
<reference evidence="2" key="1">
    <citation type="submission" date="2023-03" db="EMBL/GenBank/DDBJ databases">
        <title>Massive genome expansion in bonnet fungi (Mycena s.s.) driven by repeated elements and novel gene families across ecological guilds.</title>
        <authorList>
            <consortium name="Lawrence Berkeley National Laboratory"/>
            <person name="Harder C.B."/>
            <person name="Miyauchi S."/>
            <person name="Viragh M."/>
            <person name="Kuo A."/>
            <person name="Thoen E."/>
            <person name="Andreopoulos B."/>
            <person name="Lu D."/>
            <person name="Skrede I."/>
            <person name="Drula E."/>
            <person name="Henrissat B."/>
            <person name="Morin E."/>
            <person name="Kohler A."/>
            <person name="Barry K."/>
            <person name="LaButti K."/>
            <person name="Morin E."/>
            <person name="Salamov A."/>
            <person name="Lipzen A."/>
            <person name="Mereny Z."/>
            <person name="Hegedus B."/>
            <person name="Baldrian P."/>
            <person name="Stursova M."/>
            <person name="Weitz H."/>
            <person name="Taylor A."/>
            <person name="Grigoriev I.V."/>
            <person name="Nagy L.G."/>
            <person name="Martin F."/>
            <person name="Kauserud H."/>
        </authorList>
    </citation>
    <scope>NUCLEOTIDE SEQUENCE</scope>
    <source>
        <strain evidence="2">CBHHK002</strain>
    </source>
</reference>
<feature type="domain" description="CxC2-like cysteine cluster KDZ transposase-associated" evidence="1">
    <location>
        <begin position="164"/>
        <end position="269"/>
    </location>
</feature>
<organism evidence="2 3">
    <name type="scientific">Mycena albidolilacea</name>
    <dbReference type="NCBI Taxonomy" id="1033008"/>
    <lineage>
        <taxon>Eukaryota</taxon>
        <taxon>Fungi</taxon>
        <taxon>Dikarya</taxon>
        <taxon>Basidiomycota</taxon>
        <taxon>Agaricomycotina</taxon>
        <taxon>Agaricomycetes</taxon>
        <taxon>Agaricomycetidae</taxon>
        <taxon>Agaricales</taxon>
        <taxon>Marasmiineae</taxon>
        <taxon>Mycenaceae</taxon>
        <taxon>Mycena</taxon>
    </lineage>
</organism>
<dbReference type="Pfam" id="PF18803">
    <property type="entry name" value="CxC2"/>
    <property type="match status" value="1"/>
</dbReference>
<protein>
    <recommendedName>
        <fullName evidence="1">CxC2-like cysteine cluster KDZ transposase-associated domain-containing protein</fullName>
    </recommendedName>
</protein>
<keyword evidence="3" id="KW-1185">Reference proteome</keyword>
<dbReference type="InterPro" id="IPR040521">
    <property type="entry name" value="KDZ"/>
</dbReference>
<dbReference type="InterPro" id="IPR041457">
    <property type="entry name" value="CxC2_KDZ-assoc"/>
</dbReference>
<comment type="caution">
    <text evidence="2">The sequence shown here is derived from an EMBL/GenBank/DDBJ whole genome shotgun (WGS) entry which is preliminary data.</text>
</comment>
<sequence length="995" mass="113519">MAHSRQPPNRGGRGRSVAGSQFRRSIFVGTDKDEIDEDFLADRGFYVSKDLTRRNEELLDIAHKKRRVERHALDDTLASWEPVINHNGDLQLDLQDDTSTVLGKRKTYESSTDPMNVWRPFSQLFLDELALHNDVGLDPKCARCNSSYDAGTEWNGKFWIERSLYDLGLIYQLGHAGMRCPYPDSRELTMIVMDIPFIHRVRYRYCKCQKGEYASNVQQCLRNQWYPATVTDPSTCATFLTLETFRLQNVVGNMNANDFVTAIERQTNAAVSTGLDWVPHRYKEFMRMSRQWAFLKRVKRAGRAHDPMGLSATTLTECAVRCWACPHDGRNLPADWRDVSPKDKFLYMLLVALDANFRLKNRMRPNEHPDPSLGPGWGYFVEPERYRDHLKNYVAEKDISTCIAFAALLQKDTRGTAGLRTSGVGGCVCARHECVLPNGIGDLQKGERFANMDFILLAALAGFALQWLTISYDISCQWKRLFPERNSKMPADMRLPLDNIAVQCALPVWHAGSHEEACQSANSLSYKPGVGRSDGEGVERTWAVLNPAAFHTKDMSKGNRVDTLEDKIDSHNFLKNLGLGDSLHRKLVLALAERDRQVEAFKQVSSTVERDVQANWQQQINDWLQDETKQNPYILDQHDGPTEAQVRAELKRDEERDTATGKAVSKLRMLSVVLIAELAGSVIISPDRDAKIQELRIALLKKIAKFRELQAIYMPGAARAIARDEAVRDPNTAALRVEHVKLYMPYELPEDELWGCAHHSPRRLHAKRHFITFRNDHLTGQKKTTKAHTLIEQLGERVAASAKKYRKGYDGLVALKGKDFAPHFRELRDDDIRLDGDNGESDTAARKKLAMLGSGRGACAPRNAPGQSKRLMSWIWTVKASSGDEEKDLHDSVRVEWSRAKARKTRWQEEVKLLEEEMRRTLRYLEWQALWWESRQDARTEAPSDLRAGLRAYALKQAWVHRRIRDFFKSQWEGPAVNLDTVLERADLVGLLAQP</sequence>
<gene>
    <name evidence="2" type="ORF">DFH08DRAFT_979074</name>
</gene>
<dbReference type="PANTHER" id="PTHR33096">
    <property type="entry name" value="CXC2 DOMAIN-CONTAINING PROTEIN"/>
    <property type="match status" value="1"/>
</dbReference>
<dbReference type="EMBL" id="JARIHO010000144">
    <property type="protein sequence ID" value="KAJ7301065.1"/>
    <property type="molecule type" value="Genomic_DNA"/>
</dbReference>
<evidence type="ECO:0000313" key="2">
    <source>
        <dbReference type="EMBL" id="KAJ7301065.1"/>
    </source>
</evidence>
<evidence type="ECO:0000259" key="1">
    <source>
        <dbReference type="Pfam" id="PF18803"/>
    </source>
</evidence>
<name>A0AAD7E7G4_9AGAR</name>
<accession>A0AAD7E7G4</accession>
<proteinExistence type="predicted"/>
<dbReference type="Proteomes" id="UP001218218">
    <property type="component" value="Unassembled WGS sequence"/>
</dbReference>
<dbReference type="PANTHER" id="PTHR33096:SF1">
    <property type="entry name" value="CXC1-LIKE CYSTEINE CLUSTER ASSOCIATED WITH KDZ TRANSPOSASES DOMAIN-CONTAINING PROTEIN"/>
    <property type="match status" value="1"/>
</dbReference>
<dbReference type="AlphaFoldDB" id="A0AAD7E7G4"/>